<feature type="compositionally biased region" description="Basic and acidic residues" evidence="1">
    <location>
        <begin position="1"/>
        <end position="11"/>
    </location>
</feature>
<keyword evidence="3" id="KW-1185">Reference proteome</keyword>
<dbReference type="EMBL" id="BGZK01000116">
    <property type="protein sequence ID" value="GBP20208.1"/>
    <property type="molecule type" value="Genomic_DNA"/>
</dbReference>
<dbReference type="AlphaFoldDB" id="A0A4C1U1U0"/>
<comment type="caution">
    <text evidence="2">The sequence shown here is derived from an EMBL/GenBank/DDBJ whole genome shotgun (WGS) entry which is preliminary data.</text>
</comment>
<feature type="region of interest" description="Disordered" evidence="1">
    <location>
        <begin position="1"/>
        <end position="30"/>
    </location>
</feature>
<reference evidence="2 3" key="1">
    <citation type="journal article" date="2019" name="Commun. Biol.">
        <title>The bagworm genome reveals a unique fibroin gene that provides high tensile strength.</title>
        <authorList>
            <person name="Kono N."/>
            <person name="Nakamura H."/>
            <person name="Ohtoshi R."/>
            <person name="Tomita M."/>
            <person name="Numata K."/>
            <person name="Arakawa K."/>
        </authorList>
    </citation>
    <scope>NUCLEOTIDE SEQUENCE [LARGE SCALE GENOMIC DNA]</scope>
</reference>
<evidence type="ECO:0000313" key="2">
    <source>
        <dbReference type="EMBL" id="GBP20208.1"/>
    </source>
</evidence>
<sequence length="142" mass="16154">MQCTKDDHITGAHETFGPRCSRNDETTSPTARPLRTVRAGTRKRSIGIGLDLHRSPCSLEYQRTLSSITSHNLRSSRRPVNPLWLLYRVRIKHLNEPRDCSPCRASHKPKWPVTAFTISRARPHLSLAAARPRAHRAASRLF</sequence>
<accession>A0A4C1U1U0</accession>
<evidence type="ECO:0000313" key="3">
    <source>
        <dbReference type="Proteomes" id="UP000299102"/>
    </source>
</evidence>
<gene>
    <name evidence="2" type="ORF">EVAR_82081_1</name>
</gene>
<evidence type="ECO:0000256" key="1">
    <source>
        <dbReference type="SAM" id="MobiDB-lite"/>
    </source>
</evidence>
<protein>
    <submittedName>
        <fullName evidence="2">Uncharacterized protein</fullName>
    </submittedName>
</protein>
<name>A0A4C1U1U0_EUMVA</name>
<organism evidence="2 3">
    <name type="scientific">Eumeta variegata</name>
    <name type="common">Bagworm moth</name>
    <name type="synonym">Eumeta japonica</name>
    <dbReference type="NCBI Taxonomy" id="151549"/>
    <lineage>
        <taxon>Eukaryota</taxon>
        <taxon>Metazoa</taxon>
        <taxon>Ecdysozoa</taxon>
        <taxon>Arthropoda</taxon>
        <taxon>Hexapoda</taxon>
        <taxon>Insecta</taxon>
        <taxon>Pterygota</taxon>
        <taxon>Neoptera</taxon>
        <taxon>Endopterygota</taxon>
        <taxon>Lepidoptera</taxon>
        <taxon>Glossata</taxon>
        <taxon>Ditrysia</taxon>
        <taxon>Tineoidea</taxon>
        <taxon>Psychidae</taxon>
        <taxon>Oiketicinae</taxon>
        <taxon>Eumeta</taxon>
    </lineage>
</organism>
<dbReference type="Proteomes" id="UP000299102">
    <property type="component" value="Unassembled WGS sequence"/>
</dbReference>
<proteinExistence type="predicted"/>